<dbReference type="SMR" id="F7Q0Y2"/>
<evidence type="ECO:0000256" key="3">
    <source>
        <dbReference type="ARBA" id="ARBA00023001"/>
    </source>
</evidence>
<dbReference type="Gene3D" id="2.60.120.260">
    <property type="entry name" value="Galactose-binding domain-like"/>
    <property type="match status" value="1"/>
</dbReference>
<dbReference type="InterPro" id="IPR017853">
    <property type="entry name" value="GH"/>
</dbReference>
<dbReference type="InterPro" id="IPR050386">
    <property type="entry name" value="Glycosyl_hydrolase_5"/>
</dbReference>
<reference evidence="9 10" key="1">
    <citation type="journal article" date="2011" name="J. Bacteriol.">
        <title>Genome sequence of Haloplasma contractile, an unusual contractile bacterium from a deep-sea anoxic brine lake.</title>
        <authorList>
            <person name="Antunes A."/>
            <person name="Alam I."/>
            <person name="El Dorry H."/>
            <person name="Siam R."/>
            <person name="Robertson A."/>
            <person name="Bajic V.B."/>
            <person name="Stingl U."/>
        </authorList>
    </citation>
    <scope>NUCLEOTIDE SEQUENCE [LARGE SCALE GENOMIC DNA]</scope>
    <source>
        <strain evidence="9 10">SSD-17B</strain>
    </source>
</reference>
<sequence length="538" mass="62227">MNEKINRNRVKGFLKAKGRTIVNGDGEEIILTGWGLGNWLLPEGYMWMSHTGAFDRPRRIEAVIRELTGSEYSKQFWKRFRDNYITKEDIQAMADQGYNSVRIPFNWRNLMENEPGLIWKEEGFKLLDQCIDWCEQFGIYAFLDMHGAPGGQTGANIDDSIDDRPRLFLDEDSWSKGLAIWRKLAERYKDRWIVGGYDLLNEPIRPKNEVGDYDYLVPKLSQFYEEAIATIREVDPKHLFSIEGHHWSTRTDVFHKKYDDNMVIHFHRYACLPDKSAFTEWLELSQKLDAPLWLGETGENLVEWYTAIYPLSVSLGIGYNLWPWKKMNCTNSPYSIKTPEGWSKLLAYTKGGPRPSYDEATKILDEYLENMKVKNCNYNKEVTNSVFRIPGCSVRATDFDELPGKSNSFSGIRLGNNDTKYRSGTGMCIKEDDTYKKEQRFYFDCMWDRFLLNLEAGEFATYSINHVTYENSVVFEYTCDKHASISIYQDDCELGTVTLGKTTTKTTTKQVSLLSANEATIKVSVNEGGVDLARIYFK</sequence>
<evidence type="ECO:0000256" key="6">
    <source>
        <dbReference type="ARBA" id="ARBA00023326"/>
    </source>
</evidence>
<name>F7Q0Y2_9MOLU</name>
<dbReference type="GO" id="GO:0005576">
    <property type="term" value="C:extracellular region"/>
    <property type="evidence" value="ECO:0007669"/>
    <property type="project" value="TreeGrafter"/>
</dbReference>
<evidence type="ECO:0000313" key="9">
    <source>
        <dbReference type="EMBL" id="ERJ11361.1"/>
    </source>
</evidence>
<dbReference type="eggNOG" id="COG2730">
    <property type="taxonomic scope" value="Bacteria"/>
</dbReference>
<dbReference type="Pfam" id="PF00150">
    <property type="entry name" value="Cellulase"/>
    <property type="match status" value="1"/>
</dbReference>
<keyword evidence="3" id="KW-0136">Cellulose degradation</keyword>
<dbReference type="PANTHER" id="PTHR31297">
    <property type="entry name" value="GLUCAN ENDO-1,6-BETA-GLUCOSIDASE B"/>
    <property type="match status" value="1"/>
</dbReference>
<comment type="caution">
    <text evidence="9">The sequence shown here is derived from an EMBL/GenBank/DDBJ whole genome shotgun (WGS) entry which is preliminary data.</text>
</comment>
<dbReference type="GO" id="GO:0009986">
    <property type="term" value="C:cell surface"/>
    <property type="evidence" value="ECO:0007669"/>
    <property type="project" value="TreeGrafter"/>
</dbReference>
<dbReference type="SUPFAM" id="SSF51445">
    <property type="entry name" value="(Trans)glycosidases"/>
    <property type="match status" value="1"/>
</dbReference>
<evidence type="ECO:0000259" key="8">
    <source>
        <dbReference type="Pfam" id="PF00150"/>
    </source>
</evidence>
<comment type="similarity">
    <text evidence="1 7">Belongs to the glycosyl hydrolase 5 (cellulase A) family.</text>
</comment>
<evidence type="ECO:0000256" key="5">
    <source>
        <dbReference type="ARBA" id="ARBA00023295"/>
    </source>
</evidence>
<organism evidence="9 10">
    <name type="scientific">Haloplasma contractile SSD-17B</name>
    <dbReference type="NCBI Taxonomy" id="1033810"/>
    <lineage>
        <taxon>Bacteria</taxon>
        <taxon>Bacillati</taxon>
        <taxon>Mycoplasmatota</taxon>
        <taxon>Mollicutes</taxon>
        <taxon>Haloplasmatales</taxon>
        <taxon>Haloplasmataceae</taxon>
        <taxon>Haloplasma</taxon>
    </lineage>
</organism>
<evidence type="ECO:0000256" key="7">
    <source>
        <dbReference type="RuleBase" id="RU361153"/>
    </source>
</evidence>
<evidence type="ECO:0000256" key="1">
    <source>
        <dbReference type="ARBA" id="ARBA00005641"/>
    </source>
</evidence>
<dbReference type="PANTHER" id="PTHR31297:SF41">
    <property type="entry name" value="ENDOGLUCANASE, PUTATIVE (AFU_ORTHOLOGUE AFUA_5G01830)-RELATED"/>
    <property type="match status" value="1"/>
</dbReference>
<dbReference type="OrthoDB" id="9800475at2"/>
<keyword evidence="10" id="KW-1185">Reference proteome</keyword>
<evidence type="ECO:0000256" key="4">
    <source>
        <dbReference type="ARBA" id="ARBA00023277"/>
    </source>
</evidence>
<evidence type="ECO:0000256" key="2">
    <source>
        <dbReference type="ARBA" id="ARBA00022801"/>
    </source>
</evidence>
<keyword evidence="5 7" id="KW-0326">Glycosidase</keyword>
<dbReference type="InParanoid" id="F7Q0Y2"/>
<dbReference type="Proteomes" id="UP000005707">
    <property type="component" value="Unassembled WGS sequence"/>
</dbReference>
<gene>
    <name evidence="9" type="ORF">HLPCO_002663</name>
</gene>
<keyword evidence="2 7" id="KW-0378">Hydrolase</keyword>
<feature type="domain" description="Glycoside hydrolase family 5" evidence="8">
    <location>
        <begin position="73"/>
        <end position="303"/>
    </location>
</feature>
<reference evidence="9 10" key="2">
    <citation type="journal article" date="2013" name="PLoS ONE">
        <title>INDIGO - INtegrated Data Warehouse of MIcrobial GenOmes with Examples from the Red Sea Extremophiles.</title>
        <authorList>
            <person name="Alam I."/>
            <person name="Antunes A."/>
            <person name="Kamau A.A."/>
            <person name="Ba Alawi W."/>
            <person name="Kalkatawi M."/>
            <person name="Stingl U."/>
            <person name="Bajic V.B."/>
        </authorList>
    </citation>
    <scope>NUCLEOTIDE SEQUENCE [LARGE SCALE GENOMIC DNA]</scope>
    <source>
        <strain evidence="9 10">SSD-17B</strain>
    </source>
</reference>
<dbReference type="EC" id="3.2.1.58" evidence="9"/>
<keyword evidence="4" id="KW-0119">Carbohydrate metabolism</keyword>
<dbReference type="GO" id="GO:0004338">
    <property type="term" value="F:glucan exo-1,3-beta-glucosidase activity"/>
    <property type="evidence" value="ECO:0007669"/>
    <property type="project" value="UniProtKB-EC"/>
</dbReference>
<proteinExistence type="inferred from homology"/>
<accession>F7Q0Y2</accession>
<dbReference type="GO" id="GO:0030245">
    <property type="term" value="P:cellulose catabolic process"/>
    <property type="evidence" value="ECO:0007669"/>
    <property type="project" value="UniProtKB-KW"/>
</dbReference>
<dbReference type="RefSeq" id="WP_008827263.1">
    <property type="nucleotide sequence ID" value="NZ_AFNU02000012.1"/>
</dbReference>
<dbReference type="AlphaFoldDB" id="F7Q0Y2"/>
<evidence type="ECO:0000313" key="10">
    <source>
        <dbReference type="Proteomes" id="UP000005707"/>
    </source>
</evidence>
<keyword evidence="6" id="KW-0624">Polysaccharide degradation</keyword>
<dbReference type="STRING" id="1033810.HLPCO_002663"/>
<dbReference type="InterPro" id="IPR001547">
    <property type="entry name" value="Glyco_hydro_5"/>
</dbReference>
<dbReference type="EMBL" id="AFNU02000012">
    <property type="protein sequence ID" value="ERJ11361.1"/>
    <property type="molecule type" value="Genomic_DNA"/>
</dbReference>
<dbReference type="Gene3D" id="3.20.20.80">
    <property type="entry name" value="Glycosidases"/>
    <property type="match status" value="1"/>
</dbReference>
<protein>
    <submittedName>
        <fullName evidence="9">Glucan 13-beta-glucosidase protein</fullName>
        <ecNumber evidence="9">3.2.1.58</ecNumber>
    </submittedName>
</protein>